<dbReference type="Proteomes" id="UP000017404">
    <property type="component" value="Unassembled WGS sequence"/>
</dbReference>
<dbReference type="AlphaFoldDB" id="V2V6L4"/>
<evidence type="ECO:0000313" key="1">
    <source>
        <dbReference type="EMBL" id="ESK56496.1"/>
    </source>
</evidence>
<evidence type="ECO:0000313" key="2">
    <source>
        <dbReference type="Proteomes" id="UP000017404"/>
    </source>
</evidence>
<comment type="caution">
    <text evidence="1">The sequence shown here is derived from an EMBL/GenBank/DDBJ whole genome shotgun (WGS) entry which is preliminary data.</text>
</comment>
<proteinExistence type="predicted"/>
<reference evidence="1 2" key="1">
    <citation type="submission" date="2013-10" db="EMBL/GenBank/DDBJ databases">
        <title>The Genome Sequence of Acinetobacter tjernbergiae CIP107465.</title>
        <authorList>
            <consortium name="The Broad Institute Genomics Platform"/>
            <consortium name="The Broad Institute Genome Sequencing Center for Infectious Disease"/>
            <person name="Cerqueira G."/>
            <person name="Feldgarden M."/>
            <person name="Courvalin P."/>
            <person name="Grillot-Courvalin C."/>
            <person name="Clermont D."/>
            <person name="Rocha E."/>
            <person name="Yoon E.-J."/>
            <person name="Nemec A."/>
            <person name="Young S.K."/>
            <person name="Zeng Q."/>
            <person name="Gargeya S."/>
            <person name="Fitzgerald M."/>
            <person name="Abouelleil A."/>
            <person name="Alvarado L."/>
            <person name="Berlin A.M."/>
            <person name="Chapman S.B."/>
            <person name="Gainer-Dewar J."/>
            <person name="Goldberg J."/>
            <person name="Gnerre S."/>
            <person name="Griggs A."/>
            <person name="Gujja S."/>
            <person name="Hansen M."/>
            <person name="Howarth C."/>
            <person name="Imamovic A."/>
            <person name="Ireland A."/>
            <person name="Larimer J."/>
            <person name="McCowan C."/>
            <person name="Murphy C."/>
            <person name="Pearson M."/>
            <person name="Poon T.W."/>
            <person name="Priest M."/>
            <person name="Roberts A."/>
            <person name="Saif S."/>
            <person name="Shea T."/>
            <person name="Sykes S."/>
            <person name="Wortman J."/>
            <person name="Nusbaum C."/>
            <person name="Birren B."/>
        </authorList>
    </citation>
    <scope>NUCLEOTIDE SEQUENCE [LARGE SCALE GENOMIC DNA]</scope>
    <source>
        <strain evidence="1 2">CIP 107465</strain>
    </source>
</reference>
<gene>
    <name evidence="1" type="ORF">F990_01057</name>
</gene>
<keyword evidence="2" id="KW-1185">Reference proteome</keyword>
<dbReference type="PATRIC" id="fig|1120928.5.peg.1081"/>
<dbReference type="eggNOG" id="ENOG5031SR3">
    <property type="taxonomic scope" value="Bacteria"/>
</dbReference>
<organism evidence="1 2">
    <name type="scientific">Acinetobacter tjernbergiae DSM 14971 = CIP 107465</name>
    <dbReference type="NCBI Taxonomy" id="1120928"/>
    <lineage>
        <taxon>Bacteria</taxon>
        <taxon>Pseudomonadati</taxon>
        <taxon>Pseudomonadota</taxon>
        <taxon>Gammaproteobacteria</taxon>
        <taxon>Moraxellales</taxon>
        <taxon>Moraxellaceae</taxon>
        <taxon>Acinetobacter</taxon>
    </lineage>
</organism>
<dbReference type="EMBL" id="AYEV01000008">
    <property type="protein sequence ID" value="ESK56496.1"/>
    <property type="molecule type" value="Genomic_DNA"/>
</dbReference>
<accession>V2V6L4</accession>
<name>V2V6L4_9GAMM</name>
<protein>
    <submittedName>
        <fullName evidence="1">Uncharacterized protein</fullName>
    </submittedName>
</protein>
<sequence length="80" mass="9497">MWAMLISPSTDITLWDEKDIKQYGYTLTIWANNAIQDIHEYQNCQEYRSEDALVAVLLVQRTLQYALDHKLDLIHRTWKG</sequence>